<sequence length="182" mass="19842">MGILQLQQQPVGNLIYSMQSVHIPLFRLSPPGLPCLPSDPSPPSGNEDSRGIDQVWEVADDPLLDVLPGKDKGKEVAQGKGIRAAAEEVVEEDRVVAQDRGIRAAAEAVEDRVAVQDKEAGSQAEVVAAAVLNDKEDTDACYDDQGTPFHSVHPPYAHDQDIMAHWEQRCSRKRALVDSKEE</sequence>
<protein>
    <submittedName>
        <fullName evidence="1">Uncharacterized protein</fullName>
    </submittedName>
</protein>
<accession>A0AAD6I7T8</accession>
<evidence type="ECO:0000313" key="1">
    <source>
        <dbReference type="EMBL" id="KAJ6035461.1"/>
    </source>
</evidence>
<dbReference type="EMBL" id="JAQJZL010000010">
    <property type="protein sequence ID" value="KAJ6035461.1"/>
    <property type="molecule type" value="Genomic_DNA"/>
</dbReference>
<reference evidence="1" key="2">
    <citation type="submission" date="2023-01" db="EMBL/GenBank/DDBJ databases">
        <authorList>
            <person name="Petersen C."/>
        </authorList>
    </citation>
    <scope>NUCLEOTIDE SEQUENCE</scope>
    <source>
        <strain evidence="1">IBT 15450</strain>
    </source>
</reference>
<name>A0AAD6I7T8_PENCN</name>
<keyword evidence="2" id="KW-1185">Reference proteome</keyword>
<comment type="caution">
    <text evidence="1">The sequence shown here is derived from an EMBL/GenBank/DDBJ whole genome shotgun (WGS) entry which is preliminary data.</text>
</comment>
<organism evidence="1 2">
    <name type="scientific">Penicillium canescens</name>
    <dbReference type="NCBI Taxonomy" id="5083"/>
    <lineage>
        <taxon>Eukaryota</taxon>
        <taxon>Fungi</taxon>
        <taxon>Dikarya</taxon>
        <taxon>Ascomycota</taxon>
        <taxon>Pezizomycotina</taxon>
        <taxon>Eurotiomycetes</taxon>
        <taxon>Eurotiomycetidae</taxon>
        <taxon>Eurotiales</taxon>
        <taxon>Aspergillaceae</taxon>
        <taxon>Penicillium</taxon>
    </lineage>
</organism>
<reference evidence="1" key="1">
    <citation type="journal article" date="2023" name="IMA Fungus">
        <title>Comparative genomic study of the Penicillium genus elucidates a diverse pangenome and 15 lateral gene transfer events.</title>
        <authorList>
            <person name="Petersen C."/>
            <person name="Sorensen T."/>
            <person name="Nielsen M.R."/>
            <person name="Sondergaard T.E."/>
            <person name="Sorensen J.L."/>
            <person name="Fitzpatrick D.A."/>
            <person name="Frisvad J.C."/>
            <person name="Nielsen K.L."/>
        </authorList>
    </citation>
    <scope>NUCLEOTIDE SEQUENCE</scope>
    <source>
        <strain evidence="1">IBT 15450</strain>
    </source>
</reference>
<dbReference type="AlphaFoldDB" id="A0AAD6I7T8"/>
<evidence type="ECO:0000313" key="2">
    <source>
        <dbReference type="Proteomes" id="UP001219568"/>
    </source>
</evidence>
<dbReference type="Proteomes" id="UP001219568">
    <property type="component" value="Unassembled WGS sequence"/>
</dbReference>
<proteinExistence type="predicted"/>
<gene>
    <name evidence="1" type="ORF">N7460_009636</name>
</gene>